<reference evidence="1 2" key="1">
    <citation type="submission" date="2023-06" db="EMBL/GenBank/DDBJ databases">
        <authorList>
            <person name="Feng G."/>
            <person name="Li J."/>
            <person name="Zhu H."/>
        </authorList>
    </citation>
    <scope>NUCLEOTIDE SEQUENCE [LARGE SCALE GENOMIC DNA]</scope>
    <source>
        <strain evidence="1 2">RHCKG28</strain>
    </source>
</reference>
<accession>A0ABT7TPG0</accession>
<comment type="caution">
    <text evidence="1">The sequence shown here is derived from an EMBL/GenBank/DDBJ whole genome shotgun (WGS) entry which is preliminary data.</text>
</comment>
<dbReference type="RefSeq" id="WP_289473186.1">
    <property type="nucleotide sequence ID" value="NZ_JAUCMN010000004.1"/>
</dbReference>
<keyword evidence="2" id="KW-1185">Reference proteome</keyword>
<protein>
    <recommendedName>
        <fullName evidence="3">DUF222 domain-containing protein</fullName>
    </recommendedName>
</protein>
<evidence type="ECO:0000313" key="2">
    <source>
        <dbReference type="Proteomes" id="UP001236404"/>
    </source>
</evidence>
<evidence type="ECO:0000313" key="1">
    <source>
        <dbReference type="EMBL" id="MDM7891405.1"/>
    </source>
</evidence>
<evidence type="ECO:0008006" key="3">
    <source>
        <dbReference type="Google" id="ProtNLM"/>
    </source>
</evidence>
<organism evidence="1 2">
    <name type="scientific">Curtobacterium caseinilyticum</name>
    <dbReference type="NCBI Taxonomy" id="3055137"/>
    <lineage>
        <taxon>Bacteria</taxon>
        <taxon>Bacillati</taxon>
        <taxon>Actinomycetota</taxon>
        <taxon>Actinomycetes</taxon>
        <taxon>Micrococcales</taxon>
        <taxon>Microbacteriaceae</taxon>
        <taxon>Curtobacterium</taxon>
    </lineage>
</organism>
<dbReference type="Proteomes" id="UP001236404">
    <property type="component" value="Unassembled WGS sequence"/>
</dbReference>
<gene>
    <name evidence="1" type="ORF">QUG93_06890</name>
</gene>
<dbReference type="EMBL" id="JAUCMN010000004">
    <property type="protein sequence ID" value="MDM7891405.1"/>
    <property type="molecule type" value="Genomic_DNA"/>
</dbReference>
<sequence length="508" mass="53170">MFDGVLKAPIEDWKGTFDPARAKLAHRNFDRPAHIHGTAGTYQTVVGPHRVIYLARHRWSCPQHLVHPSGRGRGRNVRVTLQGRSSMQRCALSPRTRARLKTKDPAMTDIDTPDETLEAEVLAEEATREIAKAVTGRRALARQYVKWLRRRNPSATPTEIVQMLERHYVTSITTAGAAITVGSIAADIAIASIPIAGPAVAGAKSAGAQAAKSGTKVAMKAAAKNMAKNAARTGAKGAAARLLPAGDQQLQFEITAVFGLAVADLHGMDLDKDQAQALVLGLTNERVSQQQIAAMATDVAEVTSEGTVSTGQKIAAGRDDWSHWATTLSDALPGGAAQSLMRTIQTGELDPVREGLTGKQRASIEYGVGAVTGGVARFVFGRDVVKSAKTAFPEPPAEFPDHLALTVKADGDDEESDNRALAALEDAARSTGTWVSGAAGAVGSGVSSAASGATRVFRRVDLDGDGEPDEAQALTAVKNVGGKVTGAADAVGGRVAGLFKSKKKSDGE</sequence>
<name>A0ABT7TPG0_9MICO</name>
<proteinExistence type="predicted"/>